<feature type="region of interest" description="Disordered" evidence="1">
    <location>
        <begin position="256"/>
        <end position="423"/>
    </location>
</feature>
<dbReference type="STRING" id="52670.A0A2I4D7U9"/>
<protein>
    <submittedName>
        <fullName evidence="3">Transcription initiation factor TFIID subunit 11</fullName>
    </submittedName>
</protein>
<dbReference type="GeneID" id="106535775"/>
<feature type="compositionally biased region" description="Acidic residues" evidence="1">
    <location>
        <begin position="334"/>
        <end position="362"/>
    </location>
</feature>
<organism evidence="2 3">
    <name type="scientific">Austrofundulus limnaeus</name>
    <name type="common">Annual killifish</name>
    <dbReference type="NCBI Taxonomy" id="52670"/>
    <lineage>
        <taxon>Eukaryota</taxon>
        <taxon>Metazoa</taxon>
        <taxon>Chordata</taxon>
        <taxon>Craniata</taxon>
        <taxon>Vertebrata</taxon>
        <taxon>Euteleostomi</taxon>
        <taxon>Actinopterygii</taxon>
        <taxon>Neopterygii</taxon>
        <taxon>Teleostei</taxon>
        <taxon>Neoteleostei</taxon>
        <taxon>Acanthomorphata</taxon>
        <taxon>Ovalentaria</taxon>
        <taxon>Atherinomorphae</taxon>
        <taxon>Cyprinodontiformes</taxon>
        <taxon>Rivulidae</taxon>
        <taxon>Austrofundulus</taxon>
    </lineage>
</organism>
<feature type="non-terminal residue" evidence="3">
    <location>
        <position position="438"/>
    </location>
</feature>
<dbReference type="InParanoid" id="A0A2I4D7U9"/>
<gene>
    <name evidence="3" type="primary">LOC106535775</name>
</gene>
<dbReference type="KEGG" id="alim:106535775"/>
<proteinExistence type="predicted"/>
<feature type="compositionally biased region" description="Basic and acidic residues" evidence="1">
    <location>
        <begin position="381"/>
        <end position="402"/>
    </location>
</feature>
<dbReference type="AlphaFoldDB" id="A0A2I4D7U9"/>
<evidence type="ECO:0000256" key="1">
    <source>
        <dbReference type="SAM" id="MobiDB-lite"/>
    </source>
</evidence>
<feature type="region of interest" description="Disordered" evidence="1">
    <location>
        <begin position="61"/>
        <end position="218"/>
    </location>
</feature>
<dbReference type="Proteomes" id="UP000192220">
    <property type="component" value="Unplaced"/>
</dbReference>
<sequence>MKTETDGEDCGGPGPGGSRAKWQSGDLRLLKVKQEEVPHLCSSGLDQQNPELLIIKKEEEELWSSQEGEQLPVRSEDDEKPQLFQLHQIKTKNNRETETPTSSSAELMKTETDGEDCGGPEPDKNRSPNTNLQPITDERASDSSETEDSDDFDKDENMSGSGSDNEDSDEDWRETRTPGSEPPASCSAEQMKTKTDGEDCVGPEPGPGRSQANWQSGDLRLLKVQVVLRRLSYSLDQQNPELVHIKKLQQGLQCNEEGEQLPVEREDDEKPQLFQLHQIKTKNNRETETPTSSSAELMKTETDGEDCGGPEPDRNRSPNTNLQPNTDERASDSSETEDSNDYDEDENMSGSGSDDEDSDEDWRETRTPGSEPPASCSAEQMKTKTDGKACRDPEPDRTHDSNTDENTSDILSSEDDDDDDDDYDDVMMMVVMMMMMMM</sequence>
<feature type="compositionally biased region" description="Basic and acidic residues" evidence="1">
    <location>
        <begin position="262"/>
        <end position="271"/>
    </location>
</feature>
<evidence type="ECO:0000313" key="2">
    <source>
        <dbReference type="Proteomes" id="UP000192220"/>
    </source>
</evidence>
<accession>A0A2I4D7U9</accession>
<feature type="compositionally biased region" description="Acidic residues" evidence="1">
    <location>
        <begin position="144"/>
        <end position="154"/>
    </location>
</feature>
<feature type="compositionally biased region" description="Acidic residues" evidence="1">
    <location>
        <begin position="412"/>
        <end position="423"/>
    </location>
</feature>
<dbReference type="OrthoDB" id="8964029at2759"/>
<keyword evidence="2" id="KW-1185">Reference proteome</keyword>
<reference evidence="3" key="1">
    <citation type="submission" date="2025-08" db="UniProtKB">
        <authorList>
            <consortium name="RefSeq"/>
        </authorList>
    </citation>
    <scope>IDENTIFICATION</scope>
</reference>
<dbReference type="RefSeq" id="XP_013888309.1">
    <property type="nucleotide sequence ID" value="XM_014032855.1"/>
</dbReference>
<feature type="region of interest" description="Disordered" evidence="1">
    <location>
        <begin position="1"/>
        <end position="23"/>
    </location>
</feature>
<name>A0A2I4D7U9_AUSLI</name>
<evidence type="ECO:0000313" key="3">
    <source>
        <dbReference type="RefSeq" id="XP_013888309.1"/>
    </source>
</evidence>